<reference evidence="1 2" key="1">
    <citation type="journal article" date="2015" name="Proc. Natl. Acad. Sci. U.S.A.">
        <title>The resurrection genome of Boea hygrometrica: A blueprint for survival of dehydration.</title>
        <authorList>
            <person name="Xiao L."/>
            <person name="Yang G."/>
            <person name="Zhang L."/>
            <person name="Yang X."/>
            <person name="Zhao S."/>
            <person name="Ji Z."/>
            <person name="Zhou Q."/>
            <person name="Hu M."/>
            <person name="Wang Y."/>
            <person name="Chen M."/>
            <person name="Xu Y."/>
            <person name="Jin H."/>
            <person name="Xiao X."/>
            <person name="Hu G."/>
            <person name="Bao F."/>
            <person name="Hu Y."/>
            <person name="Wan P."/>
            <person name="Li L."/>
            <person name="Deng X."/>
            <person name="Kuang T."/>
            <person name="Xiang C."/>
            <person name="Zhu J.K."/>
            <person name="Oliver M.J."/>
            <person name="He Y."/>
        </authorList>
    </citation>
    <scope>NUCLEOTIDE SEQUENCE [LARGE SCALE GENOMIC DNA]</scope>
    <source>
        <strain evidence="2">cv. XS01</strain>
    </source>
</reference>
<proteinExistence type="predicted"/>
<dbReference type="AlphaFoldDB" id="A0A2Z7CZX7"/>
<evidence type="ECO:0000313" key="1">
    <source>
        <dbReference type="EMBL" id="KZV50446.1"/>
    </source>
</evidence>
<keyword evidence="2" id="KW-1185">Reference proteome</keyword>
<sequence length="79" mass="9213">MHDTGVTARQLSTSLTGFRMQHTYDKDKETQHTAKQVHMLISKQARCPNLSSRPTTQGHHIDKLLRRRFGERLWERSVA</sequence>
<name>A0A2Z7CZX7_9LAMI</name>
<gene>
    <name evidence="1" type="ORF">F511_34006</name>
</gene>
<organism evidence="1 2">
    <name type="scientific">Dorcoceras hygrometricum</name>
    <dbReference type="NCBI Taxonomy" id="472368"/>
    <lineage>
        <taxon>Eukaryota</taxon>
        <taxon>Viridiplantae</taxon>
        <taxon>Streptophyta</taxon>
        <taxon>Embryophyta</taxon>
        <taxon>Tracheophyta</taxon>
        <taxon>Spermatophyta</taxon>
        <taxon>Magnoliopsida</taxon>
        <taxon>eudicotyledons</taxon>
        <taxon>Gunneridae</taxon>
        <taxon>Pentapetalae</taxon>
        <taxon>asterids</taxon>
        <taxon>lamiids</taxon>
        <taxon>Lamiales</taxon>
        <taxon>Gesneriaceae</taxon>
        <taxon>Didymocarpoideae</taxon>
        <taxon>Trichosporeae</taxon>
        <taxon>Loxocarpinae</taxon>
        <taxon>Dorcoceras</taxon>
    </lineage>
</organism>
<dbReference type="EMBL" id="KQ992413">
    <property type="protein sequence ID" value="KZV50446.1"/>
    <property type="molecule type" value="Genomic_DNA"/>
</dbReference>
<evidence type="ECO:0000313" key="2">
    <source>
        <dbReference type="Proteomes" id="UP000250235"/>
    </source>
</evidence>
<accession>A0A2Z7CZX7</accession>
<protein>
    <submittedName>
        <fullName evidence="1">Uncharacterized protein</fullName>
    </submittedName>
</protein>
<dbReference type="Proteomes" id="UP000250235">
    <property type="component" value="Unassembled WGS sequence"/>
</dbReference>